<dbReference type="SUPFAM" id="SSF103647">
    <property type="entry name" value="TSP type-3 repeat"/>
    <property type="match status" value="1"/>
</dbReference>
<evidence type="ECO:0000313" key="5">
    <source>
        <dbReference type="EMBL" id="MDU0353142.1"/>
    </source>
</evidence>
<evidence type="ECO:0000259" key="4">
    <source>
        <dbReference type="PROSITE" id="PS51123"/>
    </source>
</evidence>
<keyword evidence="1 3" id="KW-0732">Signal</keyword>
<accession>A0ABU3ST48</accession>
<dbReference type="InterPro" id="IPR006665">
    <property type="entry name" value="OmpA-like"/>
</dbReference>
<evidence type="ECO:0000256" key="3">
    <source>
        <dbReference type="SAM" id="SignalP"/>
    </source>
</evidence>
<sequence length="368" mass="39931">MKKLLVASAVALAMAASAHAETNKEGEKWVAGFVEYYSTDQAETGAPFYIDNGMGLGVEFGFRFKPQWAARIEAAALDIDATPDDYSGSRFGIDALYFLPDDLFYILGGLKTTKIAESDYYVDLGIGKHWDINENLKVVTEITAYQNLDTSHTHMGYKLGLAYSFGETSSSTPASARDSDNDGVNDSNDLCANTPYGTKVDATGCAIAAVQAADSDNDGVADDKDKCANTPTTDKVDANGCSIFTEEEVSVDLRVLFSNNSAEVNYPLDPQIKEFADFMKRFPSTDTVIEGHASAPGKADYNMKLSEDRAKAVRSLFIDRYGIDAKRLTVKGFGETQLLDTSNTPAAHEVNRRITAKVSASTRVKVKK</sequence>
<dbReference type="InterPro" id="IPR036737">
    <property type="entry name" value="OmpA-like_sf"/>
</dbReference>
<name>A0ABU3ST48_9ALTE</name>
<dbReference type="RefSeq" id="WP_316024834.1">
    <property type="nucleotide sequence ID" value="NZ_JAWDIO010000002.1"/>
</dbReference>
<dbReference type="PANTHER" id="PTHR30329">
    <property type="entry name" value="STATOR ELEMENT OF FLAGELLAR MOTOR COMPLEX"/>
    <property type="match status" value="1"/>
</dbReference>
<dbReference type="InterPro" id="IPR050330">
    <property type="entry name" value="Bact_OuterMem_StrucFunc"/>
</dbReference>
<reference evidence="5 6" key="1">
    <citation type="submission" date="2023-10" db="EMBL/GenBank/DDBJ databases">
        <title>Glaciecola aquimarina strain GGW-M5 nov., isolated from a coastal seawater.</title>
        <authorList>
            <person name="Bayburt H."/>
            <person name="Kim J.M."/>
            <person name="Choi B.J."/>
            <person name="Jeon C.O."/>
        </authorList>
    </citation>
    <scope>NUCLEOTIDE SEQUENCE [LARGE SCALE GENOMIC DNA]</scope>
    <source>
        <strain evidence="5 6">KCTC 32108</strain>
    </source>
</reference>
<feature type="signal peptide" evidence="3">
    <location>
        <begin position="1"/>
        <end position="20"/>
    </location>
</feature>
<protein>
    <submittedName>
        <fullName evidence="5">OmpA family protein</fullName>
    </submittedName>
</protein>
<evidence type="ECO:0000256" key="2">
    <source>
        <dbReference type="PROSITE-ProRule" id="PRU00473"/>
    </source>
</evidence>
<dbReference type="Pfam" id="PF02412">
    <property type="entry name" value="TSP_3"/>
    <property type="match status" value="2"/>
</dbReference>
<keyword evidence="2" id="KW-0472">Membrane</keyword>
<dbReference type="SUPFAM" id="SSF103088">
    <property type="entry name" value="OmpA-like"/>
    <property type="match status" value="1"/>
</dbReference>
<organism evidence="5 6">
    <name type="scientific">Paraglaciecola aquimarina</name>
    <dbReference type="NCBI Taxonomy" id="1235557"/>
    <lineage>
        <taxon>Bacteria</taxon>
        <taxon>Pseudomonadati</taxon>
        <taxon>Pseudomonadota</taxon>
        <taxon>Gammaproteobacteria</taxon>
        <taxon>Alteromonadales</taxon>
        <taxon>Alteromonadaceae</taxon>
        <taxon>Paraglaciecola</taxon>
    </lineage>
</organism>
<dbReference type="InterPro" id="IPR003367">
    <property type="entry name" value="Thrombospondin_3-like_rpt"/>
</dbReference>
<dbReference type="Gene3D" id="2.40.160.20">
    <property type="match status" value="1"/>
</dbReference>
<dbReference type="InterPro" id="IPR028974">
    <property type="entry name" value="TSP_type-3_rpt"/>
</dbReference>
<dbReference type="PROSITE" id="PS51123">
    <property type="entry name" value="OMPA_2"/>
    <property type="match status" value="1"/>
</dbReference>
<comment type="caution">
    <text evidence="5">The sequence shown here is derived from an EMBL/GenBank/DDBJ whole genome shotgun (WGS) entry which is preliminary data.</text>
</comment>
<evidence type="ECO:0000256" key="1">
    <source>
        <dbReference type="ARBA" id="ARBA00022729"/>
    </source>
</evidence>
<keyword evidence="6" id="KW-1185">Reference proteome</keyword>
<dbReference type="PANTHER" id="PTHR30329:SF21">
    <property type="entry name" value="LIPOPROTEIN YIAD-RELATED"/>
    <property type="match status" value="1"/>
</dbReference>
<dbReference type="Proteomes" id="UP001247805">
    <property type="component" value="Unassembled WGS sequence"/>
</dbReference>
<dbReference type="SUPFAM" id="SSF56925">
    <property type="entry name" value="OMPA-like"/>
    <property type="match status" value="1"/>
</dbReference>
<dbReference type="CDD" id="cd07185">
    <property type="entry name" value="OmpA_C-like"/>
    <property type="match status" value="1"/>
</dbReference>
<proteinExistence type="predicted"/>
<feature type="chain" id="PRO_5046707805" evidence="3">
    <location>
        <begin position="21"/>
        <end position="368"/>
    </location>
</feature>
<dbReference type="Pfam" id="PF00691">
    <property type="entry name" value="OmpA"/>
    <property type="match status" value="1"/>
</dbReference>
<evidence type="ECO:0000313" key="6">
    <source>
        <dbReference type="Proteomes" id="UP001247805"/>
    </source>
</evidence>
<gene>
    <name evidence="5" type="ORF">RS130_03635</name>
</gene>
<feature type="domain" description="OmpA-like" evidence="4">
    <location>
        <begin position="244"/>
        <end position="362"/>
    </location>
</feature>
<dbReference type="EMBL" id="JAWDIO010000002">
    <property type="protein sequence ID" value="MDU0353142.1"/>
    <property type="molecule type" value="Genomic_DNA"/>
</dbReference>
<dbReference type="Gene3D" id="3.30.1330.60">
    <property type="entry name" value="OmpA-like domain"/>
    <property type="match status" value="1"/>
</dbReference>
<dbReference type="InterPro" id="IPR011250">
    <property type="entry name" value="OMP/PagP_B-barrel"/>
</dbReference>